<accession>A0AAD9N8X2</accession>
<evidence type="ECO:0000256" key="1">
    <source>
        <dbReference type="SAM" id="MobiDB-lite"/>
    </source>
</evidence>
<reference evidence="3" key="1">
    <citation type="journal article" date="2023" name="Mol. Biol. Evol.">
        <title>Third-Generation Sequencing Reveals the Adaptive Role of the Epigenome in Three Deep-Sea Polychaetes.</title>
        <authorList>
            <person name="Perez M."/>
            <person name="Aroh O."/>
            <person name="Sun Y."/>
            <person name="Lan Y."/>
            <person name="Juniper S.K."/>
            <person name="Young C.R."/>
            <person name="Angers B."/>
            <person name="Qian P.Y."/>
        </authorList>
    </citation>
    <scope>NUCLEOTIDE SEQUENCE</scope>
    <source>
        <strain evidence="3">P08H-3</strain>
    </source>
</reference>
<gene>
    <name evidence="3" type="ORF">LSH36_154g10057</name>
</gene>
<feature type="region of interest" description="Disordered" evidence="1">
    <location>
        <begin position="40"/>
        <end position="71"/>
    </location>
</feature>
<proteinExistence type="predicted"/>
<dbReference type="AlphaFoldDB" id="A0AAD9N8X2"/>
<sequence>MAPEQRHKQAGRSMALLILIFLFNTRGMCDDGLWIVPLDMSTSDPETGSRGQFDSPEPSQVASPTLSYEPDPEYSLDDLECTIENSRVWMDCGPCQCCYKPKETRANCFGNITEIPTDLPENITHL</sequence>
<organism evidence="3 4">
    <name type="scientific">Paralvinella palmiformis</name>
    <dbReference type="NCBI Taxonomy" id="53620"/>
    <lineage>
        <taxon>Eukaryota</taxon>
        <taxon>Metazoa</taxon>
        <taxon>Spiralia</taxon>
        <taxon>Lophotrochozoa</taxon>
        <taxon>Annelida</taxon>
        <taxon>Polychaeta</taxon>
        <taxon>Sedentaria</taxon>
        <taxon>Canalipalpata</taxon>
        <taxon>Terebellida</taxon>
        <taxon>Terebelliformia</taxon>
        <taxon>Alvinellidae</taxon>
        <taxon>Paralvinella</taxon>
    </lineage>
</organism>
<dbReference type="Proteomes" id="UP001208570">
    <property type="component" value="Unassembled WGS sequence"/>
</dbReference>
<evidence type="ECO:0000313" key="3">
    <source>
        <dbReference type="EMBL" id="KAK2159386.1"/>
    </source>
</evidence>
<feature type="signal peptide" evidence="2">
    <location>
        <begin position="1"/>
        <end position="29"/>
    </location>
</feature>
<keyword evidence="2" id="KW-0732">Signal</keyword>
<name>A0AAD9N8X2_9ANNE</name>
<keyword evidence="4" id="KW-1185">Reference proteome</keyword>
<comment type="caution">
    <text evidence="3">The sequence shown here is derived from an EMBL/GenBank/DDBJ whole genome shotgun (WGS) entry which is preliminary data.</text>
</comment>
<feature type="compositionally biased region" description="Polar residues" evidence="1">
    <location>
        <begin position="40"/>
        <end position="66"/>
    </location>
</feature>
<evidence type="ECO:0000256" key="2">
    <source>
        <dbReference type="SAM" id="SignalP"/>
    </source>
</evidence>
<evidence type="ECO:0000313" key="4">
    <source>
        <dbReference type="Proteomes" id="UP001208570"/>
    </source>
</evidence>
<feature type="chain" id="PRO_5041898962" evidence="2">
    <location>
        <begin position="30"/>
        <end position="126"/>
    </location>
</feature>
<protein>
    <submittedName>
        <fullName evidence="3">Uncharacterized protein</fullName>
    </submittedName>
</protein>
<dbReference type="EMBL" id="JAODUP010000154">
    <property type="protein sequence ID" value="KAK2159386.1"/>
    <property type="molecule type" value="Genomic_DNA"/>
</dbReference>